<keyword evidence="3" id="KW-1185">Reference proteome</keyword>
<evidence type="ECO:0000259" key="1">
    <source>
        <dbReference type="SMART" id="SM00986"/>
    </source>
</evidence>
<dbReference type="SMART" id="SM00987">
    <property type="entry name" value="UreE_C"/>
    <property type="match status" value="1"/>
</dbReference>
<dbReference type="Gene3D" id="3.40.470.10">
    <property type="entry name" value="Uracil-DNA glycosylase-like domain"/>
    <property type="match status" value="1"/>
</dbReference>
<dbReference type="PANTHER" id="PTHR42160:SF1">
    <property type="entry name" value="URACIL-DNA GLYCOSYLASE SUPERFAMILY PROTEIN"/>
    <property type="match status" value="1"/>
</dbReference>
<dbReference type="InterPro" id="IPR005122">
    <property type="entry name" value="Uracil-DNA_glycosylase-like"/>
</dbReference>
<accession>A0A1H4HNY9</accession>
<feature type="domain" description="Uracil-DNA glycosylase-like" evidence="1">
    <location>
        <begin position="18"/>
        <end position="175"/>
    </location>
</feature>
<dbReference type="SUPFAM" id="SSF52141">
    <property type="entry name" value="Uracil-DNA glycosylase-like"/>
    <property type="match status" value="1"/>
</dbReference>
<dbReference type="Proteomes" id="UP000198638">
    <property type="component" value="Unassembled WGS sequence"/>
</dbReference>
<name>A0A1H4HNY9_9BURK</name>
<dbReference type="EMBL" id="FNRQ01000011">
    <property type="protein sequence ID" value="SEB23381.1"/>
    <property type="molecule type" value="Genomic_DNA"/>
</dbReference>
<reference evidence="3" key="1">
    <citation type="submission" date="2016-10" db="EMBL/GenBank/DDBJ databases">
        <authorList>
            <person name="Varghese N."/>
            <person name="Submissions S."/>
        </authorList>
    </citation>
    <scope>NUCLEOTIDE SEQUENCE [LARGE SCALE GENOMIC DNA]</scope>
    <source>
        <strain evidence="3">LMG 24000</strain>
    </source>
</reference>
<dbReference type="PANTHER" id="PTHR42160">
    <property type="entry name" value="URACIL-DNA GLYCOSYLASE SUPERFAMILY PROTEIN"/>
    <property type="match status" value="1"/>
</dbReference>
<dbReference type="InterPro" id="IPR036895">
    <property type="entry name" value="Uracil-DNA_glycosylase-like_sf"/>
</dbReference>
<protein>
    <submittedName>
        <fullName evidence="2">Uracil-DNA glycosylase</fullName>
    </submittedName>
</protein>
<dbReference type="SMART" id="SM00986">
    <property type="entry name" value="UDG"/>
    <property type="match status" value="1"/>
</dbReference>
<gene>
    <name evidence="2" type="ORF">SAMN05192564_111110</name>
</gene>
<dbReference type="Pfam" id="PF03167">
    <property type="entry name" value="UDG"/>
    <property type="match status" value="1"/>
</dbReference>
<dbReference type="InterPro" id="IPR047124">
    <property type="entry name" value="HI_0220.2"/>
</dbReference>
<dbReference type="CDD" id="cd10033">
    <property type="entry name" value="UDG_like"/>
    <property type="match status" value="1"/>
</dbReference>
<proteinExistence type="predicted"/>
<sequence length="198" mass="22366">MRACRVCAPYLPLGPRPIVRAGADARILIVGQAPGARVHESGIPWDDASGNRLRKWLGVDVATFLDESQFAIIPMGFCYPGRGNGGDKPPRRECAQLWLDSLLEELPEIQLTLLIGQYSQRHFLGNNRKPSLTETVRAWREYAPAFIPLPHPSPRNQAWFQRHPWFESEVLPMLRERVGQLVTHTPEAGRVTRIETLS</sequence>
<evidence type="ECO:0000313" key="3">
    <source>
        <dbReference type="Proteomes" id="UP000198638"/>
    </source>
</evidence>
<organism evidence="2 3">
    <name type="scientific">Paraburkholderia sartisoli</name>
    <dbReference type="NCBI Taxonomy" id="83784"/>
    <lineage>
        <taxon>Bacteria</taxon>
        <taxon>Pseudomonadati</taxon>
        <taxon>Pseudomonadota</taxon>
        <taxon>Betaproteobacteria</taxon>
        <taxon>Burkholderiales</taxon>
        <taxon>Burkholderiaceae</taxon>
        <taxon>Paraburkholderia</taxon>
    </lineage>
</organism>
<dbReference type="STRING" id="83784.SAMN05192564_111110"/>
<evidence type="ECO:0000313" key="2">
    <source>
        <dbReference type="EMBL" id="SEB23381.1"/>
    </source>
</evidence>
<dbReference type="AlphaFoldDB" id="A0A1H4HNY9"/>